<evidence type="ECO:0000313" key="2">
    <source>
        <dbReference type="Proteomes" id="UP000463883"/>
    </source>
</evidence>
<dbReference type="RefSeq" id="WP_162361651.1">
    <property type="nucleotide sequence ID" value="NZ_CP047591.1"/>
</dbReference>
<dbReference type="AlphaFoldDB" id="A0A6P1MD93"/>
<organism evidence="1 2">
    <name type="scientific">Aminipila terrae</name>
    <dbReference type="NCBI Taxonomy" id="2697030"/>
    <lineage>
        <taxon>Bacteria</taxon>
        <taxon>Bacillati</taxon>
        <taxon>Bacillota</taxon>
        <taxon>Clostridia</taxon>
        <taxon>Peptostreptococcales</taxon>
        <taxon>Anaerovoracaceae</taxon>
        <taxon>Aminipila</taxon>
    </lineage>
</organism>
<keyword evidence="2" id="KW-1185">Reference proteome</keyword>
<name>A0A6P1MD93_9FIRM</name>
<reference evidence="1 2" key="1">
    <citation type="submission" date="2020-01" db="EMBL/GenBank/DDBJ databases">
        <title>Genomic analysis of Aminipila sp. CBA3637.</title>
        <authorList>
            <person name="Kim Y.B."/>
            <person name="Roh S.W."/>
        </authorList>
    </citation>
    <scope>NUCLEOTIDE SEQUENCE [LARGE SCALE GENOMIC DNA]</scope>
    <source>
        <strain evidence="1 2">CBA3637</strain>
    </source>
</reference>
<sequence length="59" mass="7032">MVAKDFLPDARKTVYEERSIQMVCEYWRKLDDKAIGKKDKPGKEKSYARIQKTRQTYCS</sequence>
<protein>
    <submittedName>
        <fullName evidence="1">Uncharacterized protein</fullName>
    </submittedName>
</protein>
<dbReference type="Proteomes" id="UP000463883">
    <property type="component" value="Chromosome"/>
</dbReference>
<proteinExistence type="predicted"/>
<dbReference type="KEGG" id="amic:Ami3637_05285"/>
<accession>A0A6P1MD93</accession>
<dbReference type="EMBL" id="CP047591">
    <property type="protein sequence ID" value="QHI71877.1"/>
    <property type="molecule type" value="Genomic_DNA"/>
</dbReference>
<evidence type="ECO:0000313" key="1">
    <source>
        <dbReference type="EMBL" id="QHI71877.1"/>
    </source>
</evidence>
<gene>
    <name evidence="1" type="ORF">Ami3637_05285</name>
</gene>